<organism evidence="2">
    <name type="scientific">Schizaphis graminum</name>
    <name type="common">Green bug aphid</name>
    <dbReference type="NCBI Taxonomy" id="13262"/>
    <lineage>
        <taxon>Eukaryota</taxon>
        <taxon>Metazoa</taxon>
        <taxon>Ecdysozoa</taxon>
        <taxon>Arthropoda</taxon>
        <taxon>Hexapoda</taxon>
        <taxon>Insecta</taxon>
        <taxon>Pterygota</taxon>
        <taxon>Neoptera</taxon>
        <taxon>Paraneoptera</taxon>
        <taxon>Hemiptera</taxon>
        <taxon>Sternorrhyncha</taxon>
        <taxon>Aphidomorpha</taxon>
        <taxon>Aphidoidea</taxon>
        <taxon>Aphididae</taxon>
        <taxon>Aphidini</taxon>
        <taxon>Schizaphis</taxon>
    </lineage>
</organism>
<evidence type="ECO:0000256" key="1">
    <source>
        <dbReference type="SAM" id="Phobius"/>
    </source>
</evidence>
<gene>
    <name evidence="2" type="ORF">g.19067</name>
</gene>
<protein>
    <submittedName>
        <fullName evidence="2">Uncharacterized protein</fullName>
    </submittedName>
</protein>
<keyword evidence="1" id="KW-0812">Transmembrane</keyword>
<proteinExistence type="predicted"/>
<keyword evidence="1" id="KW-0472">Membrane</keyword>
<sequence length="131" mass="15847">MYLDFYCTHMLFPTPLGFVSINKAPDTRATSNHTHTHTRARISDRGEREMSPKHVDRCAYRLHKTRYILYIIGTRISHIMYINNILVDTHHHHCHCKRRRKMALLSFIKYAHTYFLFFMFFFYVRAFITIC</sequence>
<keyword evidence="1" id="KW-1133">Transmembrane helix</keyword>
<dbReference type="EMBL" id="GGMR01008354">
    <property type="protein sequence ID" value="MBY20973.1"/>
    <property type="molecule type" value="Transcribed_RNA"/>
</dbReference>
<evidence type="ECO:0000313" key="2">
    <source>
        <dbReference type="EMBL" id="MBY20973.1"/>
    </source>
</evidence>
<feature type="transmembrane region" description="Helical" evidence="1">
    <location>
        <begin position="107"/>
        <end position="128"/>
    </location>
</feature>
<reference evidence="2" key="1">
    <citation type="submission" date="2018-04" db="EMBL/GenBank/DDBJ databases">
        <title>Transcriptome of Schizaphis graminum biotype I.</title>
        <authorList>
            <person name="Scully E.D."/>
            <person name="Geib S.M."/>
            <person name="Palmer N.A."/>
            <person name="Koch K."/>
            <person name="Bradshaw J."/>
            <person name="Heng-Moss T."/>
            <person name="Sarath G."/>
        </authorList>
    </citation>
    <scope>NUCLEOTIDE SEQUENCE</scope>
</reference>
<name>A0A2S2NUS9_SCHGA</name>
<accession>A0A2S2NUS9</accession>
<dbReference type="AlphaFoldDB" id="A0A2S2NUS9"/>